<keyword evidence="6" id="KW-1185">Reference proteome</keyword>
<dbReference type="RefSeq" id="WP_136903401.1">
    <property type="nucleotide sequence ID" value="NZ_SUME01000013.1"/>
</dbReference>
<feature type="signal peptide" evidence="3">
    <location>
        <begin position="1"/>
        <end position="22"/>
    </location>
</feature>
<dbReference type="InterPro" id="IPR011042">
    <property type="entry name" value="6-blade_b-propeller_TolB-like"/>
</dbReference>
<dbReference type="InterPro" id="IPR045619">
    <property type="entry name" value="DUF6443"/>
</dbReference>
<dbReference type="Gene3D" id="2.120.10.30">
    <property type="entry name" value="TolB, C-terminal domain"/>
    <property type="match status" value="2"/>
</dbReference>
<evidence type="ECO:0000256" key="2">
    <source>
        <dbReference type="PROSITE-ProRule" id="PRU00504"/>
    </source>
</evidence>
<evidence type="ECO:0000256" key="1">
    <source>
        <dbReference type="ARBA" id="ARBA00022737"/>
    </source>
</evidence>
<feature type="repeat" description="NHL" evidence="2">
    <location>
        <begin position="214"/>
        <end position="244"/>
    </location>
</feature>
<organism evidence="5 6">
    <name type="scientific">Sphingobacterium olei</name>
    <dbReference type="NCBI Taxonomy" id="2571155"/>
    <lineage>
        <taxon>Bacteria</taxon>
        <taxon>Pseudomonadati</taxon>
        <taxon>Bacteroidota</taxon>
        <taxon>Sphingobacteriia</taxon>
        <taxon>Sphingobacteriales</taxon>
        <taxon>Sphingobacteriaceae</taxon>
        <taxon>Sphingobacterium</taxon>
    </lineage>
</organism>
<keyword evidence="3" id="KW-0732">Signal</keyword>
<dbReference type="NCBIfam" id="TIGR03696">
    <property type="entry name" value="Rhs_assc_core"/>
    <property type="match status" value="1"/>
</dbReference>
<evidence type="ECO:0000313" key="6">
    <source>
        <dbReference type="Proteomes" id="UP000306808"/>
    </source>
</evidence>
<dbReference type="PANTHER" id="PTHR13833">
    <property type="match status" value="1"/>
</dbReference>
<proteinExistence type="predicted"/>
<dbReference type="PROSITE" id="PS51125">
    <property type="entry name" value="NHL"/>
    <property type="match status" value="2"/>
</dbReference>
<evidence type="ECO:0000259" key="4">
    <source>
        <dbReference type="Pfam" id="PF20041"/>
    </source>
</evidence>
<protein>
    <recommendedName>
        <fullName evidence="4">DUF6443 domain-containing protein</fullName>
    </recommendedName>
</protein>
<dbReference type="InterPro" id="IPR001258">
    <property type="entry name" value="NHL_repeat"/>
</dbReference>
<feature type="chain" id="PRO_5020230228" description="DUF6443 domain-containing protein" evidence="3">
    <location>
        <begin position="23"/>
        <end position="1704"/>
    </location>
</feature>
<feature type="domain" description="DUF6443" evidence="4">
    <location>
        <begin position="469"/>
        <end position="599"/>
    </location>
</feature>
<dbReference type="Pfam" id="PF05345">
    <property type="entry name" value="He_PIG"/>
    <property type="match status" value="1"/>
</dbReference>
<dbReference type="Pfam" id="PF01436">
    <property type="entry name" value="NHL"/>
    <property type="match status" value="2"/>
</dbReference>
<name>A0A4U0NKU3_9SPHI</name>
<dbReference type="OrthoDB" id="1191296at2"/>
<evidence type="ECO:0000256" key="3">
    <source>
        <dbReference type="SAM" id="SignalP"/>
    </source>
</evidence>
<dbReference type="EMBL" id="SUME01000013">
    <property type="protein sequence ID" value="TJZ50564.1"/>
    <property type="molecule type" value="Genomic_DNA"/>
</dbReference>
<dbReference type="CDD" id="cd14953">
    <property type="entry name" value="NHL_like_1"/>
    <property type="match status" value="1"/>
</dbReference>
<gene>
    <name evidence="5" type="ORF">FAZ15_21320</name>
</gene>
<comment type="caution">
    <text evidence="5">The sequence shown here is derived from an EMBL/GenBank/DDBJ whole genome shotgun (WGS) entry which is preliminary data.</text>
</comment>
<dbReference type="Proteomes" id="UP000306808">
    <property type="component" value="Unassembled WGS sequence"/>
</dbReference>
<dbReference type="Gene3D" id="2.180.10.10">
    <property type="entry name" value="RHS repeat-associated core"/>
    <property type="match status" value="1"/>
</dbReference>
<evidence type="ECO:0000313" key="5">
    <source>
        <dbReference type="EMBL" id="TJZ50564.1"/>
    </source>
</evidence>
<dbReference type="InterPro" id="IPR022385">
    <property type="entry name" value="Rhs_assc_core"/>
</dbReference>
<sequence length="1704" mass="184583">MKISIIQIYCYLSLLLAGQALSAAGQSDTLNAHIQSTVPIAPVSTAQAVPQGGMMQPLSSGLPVVSYGSARNFAVNEQIDWSPTNSGGAATFSVTVEQTLTSGYYNPLNTASAADGTLYITNTGYHSILKRTVAGVQTVFAGGNSTAYGYVNGTGTVARFRHPSFLAVDGSGNIFVADQQNHRIRKITPAGVVTVFAGSGSIGSTNGTGTAASFNYPMGLAFDGSGNLYVADAYNHRIRKITPAGVVSTYAGSGTLGLQDGALLTARFNHPMGLIFDGNGDLYVTDRSNHAVRRISSGQVMTVAGNGTIGNVDGQGSAARFNYANNLVVENGNIYMVDMQNHSLRYISPSGYVTTVSTGGQFTNPYGISRTPDGKYHITENTSNRIKKVNIQPAYNISPALPNGLTFDRSTGKISGKLAEVTVSQNYTVTARNASGTATSILTFSVGGSSGGGSNFGSGDRNYILETVPKHPYKTIQAMAGKPVDSVNHHIQYYDGMGRTMQTIAWQVSPTKKDYISHHRPDTTGRLSVGFLPYSISNSNGAYRLQAETEQLSFYTLSGWETNKIVQNTAPFSVSKLHDGNGELVHESGSPGVAWQPTSPGLQGEVNNTVKQRSYLNSSESPLNNTQVVNSVARFKVTSSSSGNTLEVVGRYPNQTLVRQVTRNENLKSYNQNGRHETFKNKEGQILVERTVGRIDGNPRMFTTYYVYDDNGNLAYILPPAAEPDYLVPDIEALNKWCYQYRYNDRGLLIEERSPGLEPVYYVYNAKDQLVATQDPKQRVSHEWSIVKYDVLGRPVVSGFWTNNNTAISRANLQTQVTNHTVLFETRNTNAATHGYSNTAWPTAGGMSYTLVSYYDNYSVVGLPANLNYTAIAGKTRMEYPSRLGTVTKTWTDESAGAVLWTVNYYDDFARLLQSKSTNHLGGVDQVNNNYNFVGELASTTRIHSGSGGQQVTVTDSHVYDHAGRLLEVKQKINALEEITLVSYTYNELGELVDKKLHKRPSQTKFLQSVDYRYNERGWLVAINDPGLVVGSDFNDGDADSNPDLFGMRLSYNTDPIAPQYNGNIASMQWKTSKVPSQDVAPPQMGYQYRYDDMNRMTMALSEKNGTVDNAHSEYLKYDINGRINSLGRYAFTGNAKRQIDSLTYSYDGYRSTKIDDISTEAVAVKNLGYHDKVQQPIEHTYDPNGNMIGDLGKGISITYTRRNMPRTITFGTNHKLDFLYDHTGKKLKATYTNGAAVYTIDYIDGIRYEQNQLVYLHTAEGRARRNGSTYTYEYDLKDHLGSVRVTFRPDPGDATQTTAQVLQQNSYYPYGMPMYGDAVNNLNLAYVSGEKSKFLYSDKELYDQGGLNWFDHGSRMYDPAIGRWSAMDPAEQFANPYLAMGNNPTIFMDPNGEWIHLAIGAFIGGVSNWLSNGAQFNAKGLGYFGVGAVAGAIGAGVAGGVSSVLAGAGSSFGAGFMGTGAVAGTSFINGATIGASTGLTSGLIGGTGNGLIEGKTFSQAFGSGLKTGMLGAVSGGVLGGLAGGVHASVDGRRFWDGATVNDVVLHDQNIVAVTQNGRNNCLPASAESIDRSLGGNSTQNYWRNIAGGNADTNPLRDADFWLNSYGNNTNYTVTGTSSQLSNASIIRSFSSGNSVAFTTNTGGAVAHSVVLQRVTERTITKLTGRIINQYIYRVMDPAFGSFRNLTTGTTQNLNNLLNVFYIR</sequence>
<feature type="repeat" description="NHL" evidence="2">
    <location>
        <begin position="160"/>
        <end position="190"/>
    </location>
</feature>
<dbReference type="SUPFAM" id="SSF63829">
    <property type="entry name" value="Calcium-dependent phosphotriesterase"/>
    <property type="match status" value="1"/>
</dbReference>
<dbReference type="InterPro" id="IPR013783">
    <property type="entry name" value="Ig-like_fold"/>
</dbReference>
<dbReference type="Gene3D" id="2.60.40.10">
    <property type="entry name" value="Immunoglobulins"/>
    <property type="match status" value="1"/>
</dbReference>
<keyword evidence="1" id="KW-0677">Repeat</keyword>
<accession>A0A4U0NKU3</accession>
<dbReference type="Pfam" id="PF20041">
    <property type="entry name" value="DUF6443"/>
    <property type="match status" value="1"/>
</dbReference>
<reference evidence="5 6" key="1">
    <citation type="submission" date="2019-04" db="EMBL/GenBank/DDBJ databases">
        <title>Sphingobacterium olei sp. nov., isolated from oil-contaminated soil.</title>
        <authorList>
            <person name="Liu B."/>
        </authorList>
    </citation>
    <scope>NUCLEOTIDE SEQUENCE [LARGE SCALE GENOMIC DNA]</scope>
    <source>
        <strain evidence="5 6">HAL-9</strain>
    </source>
</reference>
<dbReference type="PANTHER" id="PTHR13833:SF71">
    <property type="entry name" value="NHL DOMAIN-CONTAINING PROTEIN"/>
    <property type="match status" value="1"/>
</dbReference>